<keyword evidence="2" id="KW-1185">Reference proteome</keyword>
<sequence length="140" mass="16320">MLIQLEKNGQETRASDKIEHSVRYMTELRPFRAMPLLFGLRKRARSRIPRKSLSSTRLVIFLQSRRYIGINIFVVRSGARCRRAGGRSFRDNLARQHSITARPTWRWRDDARRAEGRGPSARFALAAGDRRVVYVGYFIL</sequence>
<dbReference type="Proteomes" id="UP000299102">
    <property type="component" value="Unassembled WGS sequence"/>
</dbReference>
<protein>
    <submittedName>
        <fullName evidence="1">Uncharacterized protein</fullName>
    </submittedName>
</protein>
<proteinExistence type="predicted"/>
<name>A0A4C1T0S3_EUMVA</name>
<accession>A0A4C1T0S3</accession>
<dbReference type="AlphaFoldDB" id="A0A4C1T0S3"/>
<reference evidence="1 2" key="1">
    <citation type="journal article" date="2019" name="Commun. Biol.">
        <title>The bagworm genome reveals a unique fibroin gene that provides high tensile strength.</title>
        <authorList>
            <person name="Kono N."/>
            <person name="Nakamura H."/>
            <person name="Ohtoshi R."/>
            <person name="Tomita M."/>
            <person name="Numata K."/>
            <person name="Arakawa K."/>
        </authorList>
    </citation>
    <scope>NUCLEOTIDE SEQUENCE [LARGE SCALE GENOMIC DNA]</scope>
</reference>
<gene>
    <name evidence="1" type="ORF">EVAR_4464_1</name>
</gene>
<dbReference type="EMBL" id="BGZK01000024">
    <property type="protein sequence ID" value="GBP07048.1"/>
    <property type="molecule type" value="Genomic_DNA"/>
</dbReference>
<evidence type="ECO:0000313" key="2">
    <source>
        <dbReference type="Proteomes" id="UP000299102"/>
    </source>
</evidence>
<organism evidence="1 2">
    <name type="scientific">Eumeta variegata</name>
    <name type="common">Bagworm moth</name>
    <name type="synonym">Eumeta japonica</name>
    <dbReference type="NCBI Taxonomy" id="151549"/>
    <lineage>
        <taxon>Eukaryota</taxon>
        <taxon>Metazoa</taxon>
        <taxon>Ecdysozoa</taxon>
        <taxon>Arthropoda</taxon>
        <taxon>Hexapoda</taxon>
        <taxon>Insecta</taxon>
        <taxon>Pterygota</taxon>
        <taxon>Neoptera</taxon>
        <taxon>Endopterygota</taxon>
        <taxon>Lepidoptera</taxon>
        <taxon>Glossata</taxon>
        <taxon>Ditrysia</taxon>
        <taxon>Tineoidea</taxon>
        <taxon>Psychidae</taxon>
        <taxon>Oiketicinae</taxon>
        <taxon>Eumeta</taxon>
    </lineage>
</organism>
<comment type="caution">
    <text evidence="1">The sequence shown here is derived from an EMBL/GenBank/DDBJ whole genome shotgun (WGS) entry which is preliminary data.</text>
</comment>
<evidence type="ECO:0000313" key="1">
    <source>
        <dbReference type="EMBL" id="GBP07048.1"/>
    </source>
</evidence>